<dbReference type="GO" id="GO:0016787">
    <property type="term" value="F:hydrolase activity"/>
    <property type="evidence" value="ECO:0007669"/>
    <property type="project" value="UniProtKB-KW"/>
</dbReference>
<keyword evidence="5 8" id="KW-0472">Membrane</keyword>
<accession>A0A6J4M9D9</accession>
<sequence length="284" mass="30613">MRGSSARSQQTLLERVDTRVEDGADPEVLGDELFAVVEVLDAQPVLRRLLSDPASSEQAKRGMVNHLFGTGDKGLIRSLLSRDEGKVSGPTVELLGDAAALRWHSTRDLPDALERAGITAYLASAERAGQLDEVEDELFRFGRVVHGDPELRAAVGNRSLPVSQRRDLVDALLSGPALPATVALARQAAVGRHGSFETTLEDTGELAAQRRDRLVATVTSAIELGEAERNRLAEALGRYYGRQLHVNVVVDPRLMGGLTVQVGDDVIDGSVSGRLEDARRRISG</sequence>
<keyword evidence="2 8" id="KW-0813">Transport</keyword>
<keyword evidence="4 8" id="KW-0406">Ion transport</keyword>
<dbReference type="GO" id="GO:0046933">
    <property type="term" value="F:proton-transporting ATP synthase activity, rotational mechanism"/>
    <property type="evidence" value="ECO:0007669"/>
    <property type="project" value="UniProtKB-UniRule"/>
</dbReference>
<dbReference type="NCBIfam" id="NF009967">
    <property type="entry name" value="PRK13430.1"/>
    <property type="match status" value="1"/>
</dbReference>
<comment type="function">
    <text evidence="8">F(1)F(0) ATP synthase produces ATP from ADP in the presence of a proton or sodium gradient. F-type ATPases consist of two structural domains, F(1) containing the extramembraneous catalytic core and F(0) containing the membrane proton channel, linked together by a central stalk and a peripheral stalk. During catalysis, ATP synthesis in the catalytic domain of F(1) is coupled via a rotary mechanism of the central stalk subunits to proton translocation.</text>
</comment>
<keyword evidence="9" id="KW-0378">Hydrolase</keyword>
<evidence type="ECO:0000256" key="5">
    <source>
        <dbReference type="ARBA" id="ARBA00023136"/>
    </source>
</evidence>
<organism evidence="9">
    <name type="scientific">uncultured Nocardioidaceae bacterium</name>
    <dbReference type="NCBI Taxonomy" id="253824"/>
    <lineage>
        <taxon>Bacteria</taxon>
        <taxon>Bacillati</taxon>
        <taxon>Actinomycetota</taxon>
        <taxon>Actinomycetes</taxon>
        <taxon>Propionibacteriales</taxon>
        <taxon>Nocardioidaceae</taxon>
        <taxon>environmental samples</taxon>
    </lineage>
</organism>
<reference evidence="9" key="1">
    <citation type="submission" date="2020-02" db="EMBL/GenBank/DDBJ databases">
        <authorList>
            <person name="Meier V. D."/>
        </authorList>
    </citation>
    <scope>NUCLEOTIDE SEQUENCE</scope>
    <source>
        <strain evidence="9">AVDCRST_MAG29</strain>
    </source>
</reference>
<comment type="subcellular location">
    <subcellularLocation>
        <location evidence="8">Cell membrane</location>
        <topology evidence="8">Peripheral membrane protein</topology>
    </subcellularLocation>
    <subcellularLocation>
        <location evidence="1">Membrane</location>
    </subcellularLocation>
</comment>
<dbReference type="InterPro" id="IPR000711">
    <property type="entry name" value="ATPase_OSCP/dsu"/>
</dbReference>
<evidence type="ECO:0000256" key="6">
    <source>
        <dbReference type="ARBA" id="ARBA00023196"/>
    </source>
</evidence>
<dbReference type="Pfam" id="PF00213">
    <property type="entry name" value="OSCP"/>
    <property type="match status" value="1"/>
</dbReference>
<comment type="similarity">
    <text evidence="8">Belongs to the ATPase delta chain family.</text>
</comment>
<dbReference type="GO" id="GO:0045259">
    <property type="term" value="C:proton-transporting ATP synthase complex"/>
    <property type="evidence" value="ECO:0007669"/>
    <property type="project" value="UniProtKB-KW"/>
</dbReference>
<keyword evidence="3 8" id="KW-0375">Hydrogen ion transport</keyword>
<evidence type="ECO:0000256" key="7">
    <source>
        <dbReference type="ARBA" id="ARBA00023310"/>
    </source>
</evidence>
<dbReference type="HAMAP" id="MF_01416">
    <property type="entry name" value="ATP_synth_delta_bact"/>
    <property type="match status" value="1"/>
</dbReference>
<evidence type="ECO:0000313" key="9">
    <source>
        <dbReference type="EMBL" id="CAA9353515.1"/>
    </source>
</evidence>
<dbReference type="PANTHER" id="PTHR11910">
    <property type="entry name" value="ATP SYNTHASE DELTA CHAIN"/>
    <property type="match status" value="1"/>
</dbReference>
<evidence type="ECO:0000256" key="4">
    <source>
        <dbReference type="ARBA" id="ARBA00023065"/>
    </source>
</evidence>
<dbReference type="GO" id="GO:0005886">
    <property type="term" value="C:plasma membrane"/>
    <property type="evidence" value="ECO:0007669"/>
    <property type="project" value="UniProtKB-SubCell"/>
</dbReference>
<protein>
    <recommendedName>
        <fullName evidence="8">ATP synthase subunit delta</fullName>
    </recommendedName>
    <alternativeName>
        <fullName evidence="8">ATP synthase F(1) sector subunit delta</fullName>
    </alternativeName>
    <alternativeName>
        <fullName evidence="8">F-type ATPase subunit delta</fullName>
        <shortName evidence="8">F-ATPase subunit delta</shortName>
    </alternativeName>
</protein>
<gene>
    <name evidence="8" type="primary">atpH</name>
    <name evidence="9" type="ORF">AVDCRST_MAG29-2340</name>
</gene>
<evidence type="ECO:0000256" key="1">
    <source>
        <dbReference type="ARBA" id="ARBA00004370"/>
    </source>
</evidence>
<name>A0A6J4M9D9_9ACTN</name>
<dbReference type="AlphaFoldDB" id="A0A6J4M9D9"/>
<proteinExistence type="inferred from homology"/>
<dbReference type="PROSITE" id="PS00389">
    <property type="entry name" value="ATPASE_DELTA"/>
    <property type="match status" value="1"/>
</dbReference>
<evidence type="ECO:0000256" key="3">
    <source>
        <dbReference type="ARBA" id="ARBA00022781"/>
    </source>
</evidence>
<comment type="function">
    <text evidence="8">This protein is part of the stalk that links CF(0) to CF(1). It either transmits conformational changes from CF(0) to CF(1) or is implicated in proton conduction.</text>
</comment>
<dbReference type="InterPro" id="IPR020781">
    <property type="entry name" value="ATPase_OSCP/d_CS"/>
</dbReference>
<keyword evidence="7 8" id="KW-0066">ATP synthesis</keyword>
<dbReference type="EMBL" id="CADCUG010000141">
    <property type="protein sequence ID" value="CAA9353515.1"/>
    <property type="molecule type" value="Genomic_DNA"/>
</dbReference>
<dbReference type="PRINTS" id="PR00125">
    <property type="entry name" value="ATPASEDELTA"/>
</dbReference>
<evidence type="ECO:0000256" key="2">
    <source>
        <dbReference type="ARBA" id="ARBA00022448"/>
    </source>
</evidence>
<evidence type="ECO:0000256" key="8">
    <source>
        <dbReference type="HAMAP-Rule" id="MF_01416"/>
    </source>
</evidence>
<dbReference type="NCBIfam" id="TIGR01145">
    <property type="entry name" value="ATP_synt_delta"/>
    <property type="match status" value="1"/>
</dbReference>
<keyword evidence="6 8" id="KW-0139">CF(1)</keyword>
<keyword evidence="8" id="KW-1003">Cell membrane</keyword>